<comment type="caution">
    <text evidence="4">The sequence shown here is derived from an EMBL/GenBank/DDBJ whole genome shotgun (WGS) entry which is preliminary data.</text>
</comment>
<dbReference type="PANTHER" id="PTHR46093:SF3">
    <property type="entry name" value="ACYL-COA-BINDING DOMAIN-CONTAINING PROTEIN 4"/>
    <property type="match status" value="1"/>
</dbReference>
<dbReference type="InterPro" id="IPR015915">
    <property type="entry name" value="Kelch-typ_b-propeller"/>
</dbReference>
<dbReference type="Proteomes" id="UP000274822">
    <property type="component" value="Unassembled WGS sequence"/>
</dbReference>
<gene>
    <name evidence="4" type="ORF">BC938DRAFT_479969</name>
</gene>
<dbReference type="EMBL" id="RBNJ01004419">
    <property type="protein sequence ID" value="RUS30003.1"/>
    <property type="molecule type" value="Genomic_DNA"/>
</dbReference>
<reference evidence="4 5" key="1">
    <citation type="journal article" date="2018" name="New Phytol.">
        <title>Phylogenomics of Endogonaceae and evolution of mycorrhizas within Mucoromycota.</title>
        <authorList>
            <person name="Chang Y."/>
            <person name="Desiro A."/>
            <person name="Na H."/>
            <person name="Sandor L."/>
            <person name="Lipzen A."/>
            <person name="Clum A."/>
            <person name="Barry K."/>
            <person name="Grigoriev I.V."/>
            <person name="Martin F.M."/>
            <person name="Stajich J.E."/>
            <person name="Smith M.E."/>
            <person name="Bonito G."/>
            <person name="Spatafora J.W."/>
        </authorList>
    </citation>
    <scope>NUCLEOTIDE SEQUENCE [LARGE SCALE GENOMIC DNA]</scope>
    <source>
        <strain evidence="4 5">AD002</strain>
    </source>
</reference>
<evidence type="ECO:0000256" key="2">
    <source>
        <dbReference type="ARBA" id="ARBA00022737"/>
    </source>
</evidence>
<protein>
    <submittedName>
        <fullName evidence="4">Uncharacterized protein</fullName>
    </submittedName>
</protein>
<name>A0A433QJP3_9FUNG</name>
<keyword evidence="3" id="KW-0812">Transmembrane</keyword>
<accession>A0A433QJP3</accession>
<keyword evidence="3" id="KW-1133">Transmembrane helix</keyword>
<proteinExistence type="predicted"/>
<dbReference type="AlphaFoldDB" id="A0A433QJP3"/>
<feature type="transmembrane region" description="Helical" evidence="3">
    <location>
        <begin position="121"/>
        <end position="147"/>
    </location>
</feature>
<evidence type="ECO:0000313" key="4">
    <source>
        <dbReference type="EMBL" id="RUS30003.1"/>
    </source>
</evidence>
<keyword evidence="5" id="KW-1185">Reference proteome</keyword>
<dbReference type="Gene3D" id="2.120.10.80">
    <property type="entry name" value="Kelch-type beta propeller"/>
    <property type="match status" value="1"/>
</dbReference>
<evidence type="ECO:0000313" key="5">
    <source>
        <dbReference type="Proteomes" id="UP000274822"/>
    </source>
</evidence>
<evidence type="ECO:0000256" key="3">
    <source>
        <dbReference type="SAM" id="Phobius"/>
    </source>
</evidence>
<evidence type="ECO:0000256" key="1">
    <source>
        <dbReference type="ARBA" id="ARBA00022441"/>
    </source>
</evidence>
<organism evidence="4 5">
    <name type="scientific">Jimgerdemannia flammicorona</name>
    <dbReference type="NCBI Taxonomy" id="994334"/>
    <lineage>
        <taxon>Eukaryota</taxon>
        <taxon>Fungi</taxon>
        <taxon>Fungi incertae sedis</taxon>
        <taxon>Mucoromycota</taxon>
        <taxon>Mucoromycotina</taxon>
        <taxon>Endogonomycetes</taxon>
        <taxon>Endogonales</taxon>
        <taxon>Endogonaceae</taxon>
        <taxon>Jimgerdemannia</taxon>
    </lineage>
</organism>
<dbReference type="PANTHER" id="PTHR46093">
    <property type="entry name" value="ACYL-COA-BINDING DOMAIN-CONTAINING PROTEIN 5"/>
    <property type="match status" value="1"/>
</dbReference>
<keyword evidence="3" id="KW-0472">Membrane</keyword>
<dbReference type="Pfam" id="PF24681">
    <property type="entry name" value="Kelch_KLHDC2_KLHL20_DRC7"/>
    <property type="match status" value="1"/>
</dbReference>
<sequence>MYSATGNVPVGRRYHTAVLSTDGISIIICCGGTSKDSVNLNDVAVLNTQTWLWTQPSIDGVAPTARYAPSSAMVNGQMIVFFGTDNEFNCLNDVNVLDTRKTPFQWTSSFTSNTSPNGLTIVGGIGGVIGISIAVLIIIAILIFLVVRKPWRKAKDHPEPNKVPTDQYIYNAEPNRQPLEAHQTQMANLYTPYANSGPPANQYNSYIEARPPAGQYISYADARPSANQYNSYAEARPSPQTHQMPPPMYQKQFNSQHNPFANPDGPPMQIEQRVDSVLPVSEIVYSKPNVLLEIVNTKPDVKD</sequence>
<keyword evidence="1" id="KW-0880">Kelch repeat</keyword>
<dbReference type="SUPFAM" id="SSF117281">
    <property type="entry name" value="Kelch motif"/>
    <property type="match status" value="1"/>
</dbReference>
<keyword evidence="2" id="KW-0677">Repeat</keyword>